<dbReference type="PROSITE" id="PS01180">
    <property type="entry name" value="CUB"/>
    <property type="match status" value="1"/>
</dbReference>
<keyword evidence="5" id="KW-0472">Membrane</keyword>
<sequence>DCQWYITTSSDLNVVVVELVDFSLEDEYQFLYDYVAFYDGPTSSYRRIKQLCGQGFNGQMSNEKLNSTSSTMTIVFHSDKHINGKGFQLKYYSKENPKKNSDCNCGNEGVIIGVVTAAVLLIIIFVGSVICAWRRRKLRQRNNTSSRASGSNSGFVGSSNRYNNAGFIMSPTTINQRLAPPSYEGVMNSHHASAPPPYTISDVGYNLPAYAQRYGNYQDPVYNVQDLPPPYSSDMPGGTSQQGQYLEANSLGSSHDVGSAV</sequence>
<feature type="domain" description="CUB" evidence="6">
    <location>
        <begin position="1"/>
        <end position="94"/>
    </location>
</feature>
<evidence type="ECO:0000256" key="3">
    <source>
        <dbReference type="PROSITE-ProRule" id="PRU00059"/>
    </source>
</evidence>
<dbReference type="Pfam" id="PF00431">
    <property type="entry name" value="CUB"/>
    <property type="match status" value="1"/>
</dbReference>
<keyword evidence="5" id="KW-0812">Transmembrane</keyword>
<feature type="non-terminal residue" evidence="7">
    <location>
        <position position="1"/>
    </location>
</feature>
<organism evidence="7">
    <name type="scientific">Arion vulgaris</name>
    <dbReference type="NCBI Taxonomy" id="1028688"/>
    <lineage>
        <taxon>Eukaryota</taxon>
        <taxon>Metazoa</taxon>
        <taxon>Spiralia</taxon>
        <taxon>Lophotrochozoa</taxon>
        <taxon>Mollusca</taxon>
        <taxon>Gastropoda</taxon>
        <taxon>Heterobranchia</taxon>
        <taxon>Euthyneura</taxon>
        <taxon>Panpulmonata</taxon>
        <taxon>Eupulmonata</taxon>
        <taxon>Stylommatophora</taxon>
        <taxon>Helicina</taxon>
        <taxon>Arionoidea</taxon>
        <taxon>Arionidae</taxon>
        <taxon>Arion</taxon>
    </lineage>
</organism>
<dbReference type="InterPro" id="IPR035914">
    <property type="entry name" value="Sperma_CUB_dom_sf"/>
</dbReference>
<keyword evidence="5" id="KW-1133">Transmembrane helix</keyword>
<gene>
    <name evidence="7" type="primary">ORF44397</name>
</gene>
<feature type="non-terminal residue" evidence="7">
    <location>
        <position position="261"/>
    </location>
</feature>
<evidence type="ECO:0000256" key="2">
    <source>
        <dbReference type="ARBA" id="ARBA00023157"/>
    </source>
</evidence>
<feature type="region of interest" description="Disordered" evidence="4">
    <location>
        <begin position="221"/>
        <end position="244"/>
    </location>
</feature>
<name>A0A0B6Z0P3_9EUPU</name>
<evidence type="ECO:0000259" key="6">
    <source>
        <dbReference type="PROSITE" id="PS01180"/>
    </source>
</evidence>
<dbReference type="Gene3D" id="2.60.120.290">
    <property type="entry name" value="Spermadhesin, CUB domain"/>
    <property type="match status" value="1"/>
</dbReference>
<dbReference type="SUPFAM" id="SSF49854">
    <property type="entry name" value="Spermadhesin, CUB domain"/>
    <property type="match status" value="1"/>
</dbReference>
<keyword evidence="2" id="KW-1015">Disulfide bond</keyword>
<dbReference type="EMBL" id="HACG01015299">
    <property type="protein sequence ID" value="CEK62164.1"/>
    <property type="molecule type" value="Transcribed_RNA"/>
</dbReference>
<feature type="transmembrane region" description="Helical" evidence="5">
    <location>
        <begin position="110"/>
        <end position="133"/>
    </location>
</feature>
<evidence type="ECO:0000256" key="1">
    <source>
        <dbReference type="ARBA" id="ARBA00022737"/>
    </source>
</evidence>
<evidence type="ECO:0000313" key="7">
    <source>
        <dbReference type="EMBL" id="CEK62164.1"/>
    </source>
</evidence>
<dbReference type="PANTHER" id="PTHR24251">
    <property type="entry name" value="OVOCHYMASE-RELATED"/>
    <property type="match status" value="1"/>
</dbReference>
<dbReference type="InterPro" id="IPR000859">
    <property type="entry name" value="CUB_dom"/>
</dbReference>
<dbReference type="CDD" id="cd00041">
    <property type="entry name" value="CUB"/>
    <property type="match status" value="1"/>
</dbReference>
<keyword evidence="1" id="KW-0677">Repeat</keyword>
<dbReference type="AlphaFoldDB" id="A0A0B6Z0P3"/>
<evidence type="ECO:0000256" key="5">
    <source>
        <dbReference type="SAM" id="Phobius"/>
    </source>
</evidence>
<comment type="caution">
    <text evidence="3">Lacks conserved residue(s) required for the propagation of feature annotation.</text>
</comment>
<accession>A0A0B6Z0P3</accession>
<dbReference type="SMART" id="SM00042">
    <property type="entry name" value="CUB"/>
    <property type="match status" value="1"/>
</dbReference>
<proteinExistence type="predicted"/>
<protein>
    <recommendedName>
        <fullName evidence="6">CUB domain-containing protein</fullName>
    </recommendedName>
</protein>
<reference evidence="7" key="1">
    <citation type="submission" date="2014-12" db="EMBL/GenBank/DDBJ databases">
        <title>Insight into the proteome of Arion vulgaris.</title>
        <authorList>
            <person name="Aradska J."/>
            <person name="Bulat T."/>
            <person name="Smidak R."/>
            <person name="Sarate P."/>
            <person name="Gangsoo J."/>
            <person name="Sialana F."/>
            <person name="Bilban M."/>
            <person name="Lubec G."/>
        </authorList>
    </citation>
    <scope>NUCLEOTIDE SEQUENCE</scope>
    <source>
        <tissue evidence="7">Skin</tissue>
    </source>
</reference>
<evidence type="ECO:0000256" key="4">
    <source>
        <dbReference type="SAM" id="MobiDB-lite"/>
    </source>
</evidence>